<comment type="caution">
    <text evidence="1">The sequence shown here is derived from an EMBL/GenBank/DDBJ whole genome shotgun (WGS) entry which is preliminary data.</text>
</comment>
<evidence type="ECO:0000313" key="2">
    <source>
        <dbReference type="Proteomes" id="UP001056778"/>
    </source>
</evidence>
<gene>
    <name evidence="1" type="ORF">MML48_8g00005611</name>
</gene>
<reference evidence="1" key="1">
    <citation type="submission" date="2022-04" db="EMBL/GenBank/DDBJ databases">
        <title>Chromosome-scale genome assembly of Holotrichia oblita Faldermann.</title>
        <authorList>
            <person name="Rongchong L."/>
        </authorList>
    </citation>
    <scope>NUCLEOTIDE SEQUENCE</scope>
    <source>
        <strain evidence="1">81SQS9</strain>
    </source>
</reference>
<keyword evidence="2" id="KW-1185">Reference proteome</keyword>
<accession>A0ACB9SM89</accession>
<proteinExistence type="predicted"/>
<evidence type="ECO:0000313" key="1">
    <source>
        <dbReference type="EMBL" id="KAI4456237.1"/>
    </source>
</evidence>
<dbReference type="EMBL" id="CM043022">
    <property type="protein sequence ID" value="KAI4456237.1"/>
    <property type="molecule type" value="Genomic_DNA"/>
</dbReference>
<name>A0ACB9SM89_HOLOL</name>
<organism evidence="1 2">
    <name type="scientific">Holotrichia oblita</name>
    <name type="common">Chafer beetle</name>
    <dbReference type="NCBI Taxonomy" id="644536"/>
    <lineage>
        <taxon>Eukaryota</taxon>
        <taxon>Metazoa</taxon>
        <taxon>Ecdysozoa</taxon>
        <taxon>Arthropoda</taxon>
        <taxon>Hexapoda</taxon>
        <taxon>Insecta</taxon>
        <taxon>Pterygota</taxon>
        <taxon>Neoptera</taxon>
        <taxon>Endopterygota</taxon>
        <taxon>Coleoptera</taxon>
        <taxon>Polyphaga</taxon>
        <taxon>Scarabaeiformia</taxon>
        <taxon>Scarabaeidae</taxon>
        <taxon>Melolonthinae</taxon>
        <taxon>Holotrichia</taxon>
    </lineage>
</organism>
<protein>
    <submittedName>
        <fullName evidence="1">Carboxylesterase</fullName>
    </submittedName>
</protein>
<dbReference type="Proteomes" id="UP001056778">
    <property type="component" value="Chromosome 8"/>
</dbReference>
<sequence>MKLNILYTTIFFICTMCIAKSYGNNKDDIEPHVRTPLGQIKGSILMSRQGKTIYSFKGVRYAEAPVGNLRFKPPVPARSWIGIYNATEDPPACPQPGKDNISEDCLFLNVYTTKLKCSTKIKAPVMVFFHPGGFYEGSCNSLVYGPEYLLDKDVVLVVPNYRLGSLGFLSTGTKDAPGNNGMKDQVTVLRWVKDNIASFCGDPNLVTIFGYSAGGLSVTAHVMSPMSRGLFHRAIAMSGSIFGPLPIYTNQLDLAKKQARILNCPDSTPEEIISCLNTKTAKEMGDSLSGFDVRILRRPNLDLDSSYRAGFRPGEIPNRASYCFGAKKDFANVPVMIGITTDEFGSRSFDVVDNSTVLEEYDKDFLRIWPIIYCYERKPPLSHVISKGLRKFYFPNGINSSTRKGVTDLYADGVIGFSANRGSKLLSQYSSEKVFYYLFNYHGKITHAYYPNTNNTIPYGVSHHDDLLYLFYVSVMTPLFNNGTESEIVDKMITMWSNFARLGYPISKEGSISWNPFNSKSEFYMEIDTELNLRQKLYEDRYRTWDELIPFSN</sequence>